<dbReference type="OrthoDB" id="3990816at2759"/>
<feature type="transmembrane region" description="Helical" evidence="1">
    <location>
        <begin position="69"/>
        <end position="92"/>
    </location>
</feature>
<gene>
    <name evidence="2" type="ORF">CANINC_002694</name>
</gene>
<keyword evidence="1" id="KW-1133">Transmembrane helix</keyword>
<evidence type="ECO:0000313" key="3">
    <source>
        <dbReference type="Proteomes" id="UP000307173"/>
    </source>
</evidence>
<keyword evidence="3" id="KW-1185">Reference proteome</keyword>
<protein>
    <submittedName>
        <fullName evidence="2">Uncharacterized protein</fullName>
    </submittedName>
</protein>
<evidence type="ECO:0000256" key="1">
    <source>
        <dbReference type="SAM" id="Phobius"/>
    </source>
</evidence>
<organism evidence="2 3">
    <name type="scientific">Pichia inconspicua</name>
    <dbReference type="NCBI Taxonomy" id="52247"/>
    <lineage>
        <taxon>Eukaryota</taxon>
        <taxon>Fungi</taxon>
        <taxon>Dikarya</taxon>
        <taxon>Ascomycota</taxon>
        <taxon>Saccharomycotina</taxon>
        <taxon>Pichiomycetes</taxon>
        <taxon>Pichiales</taxon>
        <taxon>Pichiaceae</taxon>
        <taxon>Pichia</taxon>
    </lineage>
</organism>
<reference evidence="2 3" key="1">
    <citation type="journal article" date="2019" name="Front. Genet.">
        <title>Whole-Genome Sequencing of the Opportunistic Yeast Pathogen Candida inconspicua Uncovers Its Hybrid Origin.</title>
        <authorList>
            <person name="Mixao V."/>
            <person name="Hansen A.P."/>
            <person name="Saus E."/>
            <person name="Boekhout T."/>
            <person name="Lass-Florl C."/>
            <person name="Gabaldon T."/>
        </authorList>
    </citation>
    <scope>NUCLEOTIDE SEQUENCE [LARGE SCALE GENOMIC DNA]</scope>
    <source>
        <strain evidence="2 3">CBS 180</strain>
    </source>
</reference>
<keyword evidence="1" id="KW-0812">Transmembrane</keyword>
<accession>A0A4T0X261</accession>
<evidence type="ECO:0000313" key="2">
    <source>
        <dbReference type="EMBL" id="TID28102.1"/>
    </source>
</evidence>
<dbReference type="Proteomes" id="UP000307173">
    <property type="component" value="Unassembled WGS sequence"/>
</dbReference>
<dbReference type="AlphaFoldDB" id="A0A4T0X261"/>
<name>A0A4T0X261_9ASCO</name>
<dbReference type="EMBL" id="SELW01000417">
    <property type="protein sequence ID" value="TID28102.1"/>
    <property type="molecule type" value="Genomic_DNA"/>
</dbReference>
<comment type="caution">
    <text evidence="2">The sequence shown here is derived from an EMBL/GenBank/DDBJ whole genome shotgun (WGS) entry which is preliminary data.</text>
</comment>
<proteinExistence type="predicted"/>
<sequence length="617" mass="71051">MPVFKLGKYFKINPLNKSVFQKRRETLVSNSKQTGELDLSTTASHSLRNQGDVVMVVPSAINPVEEIKYGLLFIVVAAILLALFSIFAYFGIRNYQRMLATKSEDFLDLEVNIAQSKKAEKQNGVGQFDINLNPFNNNPLDFLNNKKKILDNYSLIYQSKCEPKKIGFPEKPSRSYLSETPFNNHHDMTSYSDMKNINYQQKSNEQYLESKKLDGRNKDSLLENLKNETNSLSAFINCETPTVLLMAKKKKGYWFKKDNRIKYTKRELVDLEPVQTYQLLEYCYNDGDLLVTDLIFPVISLPNCSNVKASSITLTDIRHAMIDKITPASIKTLELIRFVSISAGMKNYDNPIVFTLPYGLLIDTMVNFDLVNSISSTLPTLLKSAYVETVIMYCISCWKFEKIKNDSIESFFKNSKEELYIPPKLKVYEFIIILMSQGFRNNLLEEVLIFFSLAPSPHMLPNVINQSKFEKTNKLNRLFKYLLRQLQQEHYLCCANTAKWKHWELTTSGYENSIGRSCSPIEDDKIIADPYPLRENDLKGLQENIQSFEQRKLNYTSRDDFLSISDENDSNKTGEKTYENDSKFPLLTRIPKFIFDATNILPGSLSPSPTQKSPHHF</sequence>
<keyword evidence="1" id="KW-0472">Membrane</keyword>